<accession>A0A6N7X7X7</accession>
<dbReference type="GO" id="GO:0019693">
    <property type="term" value="P:ribose phosphate metabolic process"/>
    <property type="evidence" value="ECO:0007669"/>
    <property type="project" value="TreeGrafter"/>
</dbReference>
<dbReference type="PANTHER" id="PTHR11839:SF18">
    <property type="entry name" value="NUDIX HYDROLASE DOMAIN-CONTAINING PROTEIN"/>
    <property type="match status" value="1"/>
</dbReference>
<evidence type="ECO:0000313" key="6">
    <source>
        <dbReference type="Proteomes" id="UP000469325"/>
    </source>
</evidence>
<dbReference type="RefSeq" id="WP_154433381.1">
    <property type="nucleotide sequence ID" value="NZ_VUNC01000001.1"/>
</dbReference>
<dbReference type="PROSITE" id="PS51462">
    <property type="entry name" value="NUDIX"/>
    <property type="match status" value="1"/>
</dbReference>
<feature type="domain" description="Nudix hydrolase" evidence="4">
    <location>
        <begin position="100"/>
        <end position="229"/>
    </location>
</feature>
<dbReference type="FunFam" id="3.90.79.10:FF:000024">
    <property type="entry name" value="ADP-ribose pyrophosphatase"/>
    <property type="match status" value="1"/>
</dbReference>
<dbReference type="InterPro" id="IPR020084">
    <property type="entry name" value="NUDIX_hydrolase_CS"/>
</dbReference>
<evidence type="ECO:0000256" key="3">
    <source>
        <dbReference type="SAM" id="MobiDB-lite"/>
    </source>
</evidence>
<dbReference type="GO" id="GO:0005829">
    <property type="term" value="C:cytosol"/>
    <property type="evidence" value="ECO:0007669"/>
    <property type="project" value="TreeGrafter"/>
</dbReference>
<keyword evidence="6" id="KW-1185">Reference proteome</keyword>
<comment type="cofactor">
    <cofactor evidence="1">
        <name>Mg(2+)</name>
        <dbReference type="ChEBI" id="CHEBI:18420"/>
    </cofactor>
</comment>
<evidence type="ECO:0000256" key="2">
    <source>
        <dbReference type="ARBA" id="ARBA00022801"/>
    </source>
</evidence>
<evidence type="ECO:0000259" key="4">
    <source>
        <dbReference type="PROSITE" id="PS51462"/>
    </source>
</evidence>
<gene>
    <name evidence="5" type="ORF">FYJ68_00520</name>
</gene>
<dbReference type="Gene3D" id="3.90.79.10">
    <property type="entry name" value="Nucleoside Triphosphate Pyrophosphohydrolase"/>
    <property type="match status" value="1"/>
</dbReference>
<dbReference type="Proteomes" id="UP000469325">
    <property type="component" value="Unassembled WGS sequence"/>
</dbReference>
<evidence type="ECO:0000313" key="5">
    <source>
        <dbReference type="EMBL" id="MST71612.1"/>
    </source>
</evidence>
<keyword evidence="2 5" id="KW-0378">Hydrolase</keyword>
<proteinExistence type="predicted"/>
<dbReference type="GO" id="GO:0006753">
    <property type="term" value="P:nucleoside phosphate metabolic process"/>
    <property type="evidence" value="ECO:0007669"/>
    <property type="project" value="TreeGrafter"/>
</dbReference>
<dbReference type="PROSITE" id="PS00893">
    <property type="entry name" value="NUDIX_BOX"/>
    <property type="match status" value="1"/>
</dbReference>
<comment type="caution">
    <text evidence="5">The sequence shown here is derived from an EMBL/GenBank/DDBJ whole genome shotgun (WGS) entry which is preliminary data.</text>
</comment>
<evidence type="ECO:0000256" key="1">
    <source>
        <dbReference type="ARBA" id="ARBA00001946"/>
    </source>
</evidence>
<feature type="region of interest" description="Disordered" evidence="3">
    <location>
        <begin position="33"/>
        <end position="58"/>
    </location>
</feature>
<dbReference type="GO" id="GO:0016787">
    <property type="term" value="F:hydrolase activity"/>
    <property type="evidence" value="ECO:0007669"/>
    <property type="project" value="UniProtKB-KW"/>
</dbReference>
<organism evidence="5 6">
    <name type="scientific">Olsenella porci</name>
    <dbReference type="NCBI Taxonomy" id="2652279"/>
    <lineage>
        <taxon>Bacteria</taxon>
        <taxon>Bacillati</taxon>
        <taxon>Actinomycetota</taxon>
        <taxon>Coriobacteriia</taxon>
        <taxon>Coriobacteriales</taxon>
        <taxon>Atopobiaceae</taxon>
        <taxon>Olsenella</taxon>
    </lineage>
</organism>
<dbReference type="EMBL" id="VUNC01000001">
    <property type="protein sequence ID" value="MST71612.1"/>
    <property type="molecule type" value="Genomic_DNA"/>
</dbReference>
<dbReference type="Pfam" id="PF00293">
    <property type="entry name" value="NUDIX"/>
    <property type="match status" value="1"/>
</dbReference>
<dbReference type="PANTHER" id="PTHR11839">
    <property type="entry name" value="UDP/ADP-SUGAR PYROPHOSPHATASE"/>
    <property type="match status" value="1"/>
</dbReference>
<feature type="region of interest" description="Disordered" evidence="3">
    <location>
        <begin position="1"/>
        <end position="21"/>
    </location>
</feature>
<name>A0A6N7X7X7_9ACTN</name>
<dbReference type="SUPFAM" id="SSF55811">
    <property type="entry name" value="Nudix"/>
    <property type="match status" value="1"/>
</dbReference>
<sequence length="249" mass="27009">MSSPKDADRDDEGASPLAGALRSVRDSALAFTYDGDRSSQDHVSGKPQRRDLVLGDEDPRDAALTERVDTEQVEWRGKIFDVDRLRVTLPDGRPAIRDVVRHPGAVAIVALTEDGRICLVRQYRAALGRVTVEIPAGKLSPGEDPLDCASRELLEETGFRARNIAFLTTIATSAGFADELIHIYMATDLSLDHSSPDADEFINVDLVSLPEFVDAVLDGRIEDAKTVIGALICDAVSRRLAPDAETASE</sequence>
<feature type="compositionally biased region" description="Basic and acidic residues" evidence="3">
    <location>
        <begin position="34"/>
        <end position="53"/>
    </location>
</feature>
<dbReference type="InterPro" id="IPR000086">
    <property type="entry name" value="NUDIX_hydrolase_dom"/>
</dbReference>
<protein>
    <submittedName>
        <fullName evidence="5">NUDIX hydrolase</fullName>
    </submittedName>
</protein>
<dbReference type="InterPro" id="IPR015797">
    <property type="entry name" value="NUDIX_hydrolase-like_dom_sf"/>
</dbReference>
<dbReference type="AlphaFoldDB" id="A0A6N7X7X7"/>
<reference evidence="5 6" key="1">
    <citation type="submission" date="2019-08" db="EMBL/GenBank/DDBJ databases">
        <title>In-depth cultivation of the pig gut microbiome towards novel bacterial diversity and tailored functional studies.</title>
        <authorList>
            <person name="Wylensek D."/>
            <person name="Hitch T.C.A."/>
            <person name="Clavel T."/>
        </authorList>
    </citation>
    <scope>NUCLEOTIDE SEQUENCE [LARGE SCALE GENOMIC DNA]</scope>
    <source>
        <strain evidence="5 6">CA-Schmier-601-WT-1</strain>
    </source>
</reference>